<proteinExistence type="predicted"/>
<accession>A0A413R6T2</accession>
<dbReference type="InterPro" id="IPR036514">
    <property type="entry name" value="SGNH_hydro_sf"/>
</dbReference>
<protein>
    <recommendedName>
        <fullName evidence="2">BIG2 domain-containing protein</fullName>
    </recommendedName>
</protein>
<keyword evidence="1" id="KW-0732">Signal</keyword>
<dbReference type="Gene3D" id="3.40.50.1110">
    <property type="entry name" value="SGNH hydrolase"/>
    <property type="match status" value="1"/>
</dbReference>
<dbReference type="Gene3D" id="2.60.40.10">
    <property type="entry name" value="Immunoglobulins"/>
    <property type="match status" value="1"/>
</dbReference>
<dbReference type="SUPFAM" id="SSF49265">
    <property type="entry name" value="Fibronectin type III"/>
    <property type="match status" value="1"/>
</dbReference>
<comment type="caution">
    <text evidence="3">The sequence shown here is derived from an EMBL/GenBank/DDBJ whole genome shotgun (WGS) entry which is preliminary data.</text>
</comment>
<dbReference type="InterPro" id="IPR003343">
    <property type="entry name" value="Big_2"/>
</dbReference>
<keyword evidence="4" id="KW-1185">Reference proteome</keyword>
<dbReference type="InterPro" id="IPR036116">
    <property type="entry name" value="FN3_sf"/>
</dbReference>
<name>A0A413R6T2_9FIRM</name>
<sequence>MKNKYGFCKGLAALVLLMLCALTIKDNAYAQTAKTYKILFIGNSHTYYNDMPNIFKGIAKADGIDCEVSSITSAGYKLSQFADTTDTYGSLVYEALTKNTWDYVVVQENRAVLVEKEYKAESAVNTLHSLIKKAGAKMIIYATQPNNIGSTFSVNSTSFYLTDLQIEQILTRNNFKIANDYEGLVAASGTNFMRVMADYPDITLYRTDNLHPTVAGSYLAACTIYYRMFNKSPYGNKFLPGSEYDTDKLISKLAMDDALILQQIADGRLLINTHYTTINKGQSSKLTATFTANAKNETLTDYKNNIIWDSTNLAGVSINKLTGEFTALKTGKYQVMATTDSGLICYSTIDVKQPATSLTIKEDKILKVVKGYSGQYTTEMGPSDTTDKITWESDLPSVVSVNSNGYITAKKVGIAKITATTTSGIKVVHYVRVKLKTPTGVKLTKKSKKITKKKKSYRVTVKWTKNTNAVKYYVYRRLSTKRSYTRIATTTKPKYIDTKVKKNKKYYYKIKSIYSNTKLNSNKTPAYAIVIGK</sequence>
<evidence type="ECO:0000259" key="2">
    <source>
        <dbReference type="SMART" id="SM00635"/>
    </source>
</evidence>
<dbReference type="EMBL" id="QSFD01000008">
    <property type="protein sequence ID" value="RHA17718.1"/>
    <property type="molecule type" value="Genomic_DNA"/>
</dbReference>
<feature type="signal peptide" evidence="1">
    <location>
        <begin position="1"/>
        <end position="30"/>
    </location>
</feature>
<feature type="domain" description="BIG2" evidence="2">
    <location>
        <begin position="354"/>
        <end position="431"/>
    </location>
</feature>
<dbReference type="AlphaFoldDB" id="A0A413R6T2"/>
<dbReference type="Pfam" id="PF02368">
    <property type="entry name" value="Big_2"/>
    <property type="match status" value="1"/>
</dbReference>
<dbReference type="InterPro" id="IPR013783">
    <property type="entry name" value="Ig-like_fold"/>
</dbReference>
<reference evidence="3 4" key="1">
    <citation type="submission" date="2018-08" db="EMBL/GenBank/DDBJ databases">
        <title>A genome reference for cultivated species of the human gut microbiota.</title>
        <authorList>
            <person name="Zou Y."/>
            <person name="Xue W."/>
            <person name="Luo G."/>
        </authorList>
    </citation>
    <scope>NUCLEOTIDE SEQUENCE [LARGE SCALE GENOMIC DNA]</scope>
    <source>
        <strain evidence="3 4">AM44-11BH</strain>
    </source>
</reference>
<evidence type="ECO:0000313" key="4">
    <source>
        <dbReference type="Proteomes" id="UP000284779"/>
    </source>
</evidence>
<evidence type="ECO:0000256" key="1">
    <source>
        <dbReference type="SAM" id="SignalP"/>
    </source>
</evidence>
<evidence type="ECO:0000313" key="3">
    <source>
        <dbReference type="EMBL" id="RHA17718.1"/>
    </source>
</evidence>
<dbReference type="SUPFAM" id="SSF49373">
    <property type="entry name" value="Invasin/intimin cell-adhesion fragments"/>
    <property type="match status" value="1"/>
</dbReference>
<dbReference type="SUPFAM" id="SSF52266">
    <property type="entry name" value="SGNH hydrolase"/>
    <property type="match status" value="1"/>
</dbReference>
<dbReference type="SMART" id="SM00635">
    <property type="entry name" value="BID_2"/>
    <property type="match status" value="1"/>
</dbReference>
<dbReference type="Gene3D" id="2.60.40.1080">
    <property type="match status" value="2"/>
</dbReference>
<feature type="chain" id="PRO_5019085170" description="BIG2 domain-containing protein" evidence="1">
    <location>
        <begin position="31"/>
        <end position="533"/>
    </location>
</feature>
<dbReference type="Proteomes" id="UP000284779">
    <property type="component" value="Unassembled WGS sequence"/>
</dbReference>
<dbReference type="RefSeq" id="WP_117971008.1">
    <property type="nucleotide sequence ID" value="NZ_CAUEJY010000006.1"/>
</dbReference>
<organism evidence="3 4">
    <name type="scientific">Eubacterium ventriosum</name>
    <dbReference type="NCBI Taxonomy" id="39496"/>
    <lineage>
        <taxon>Bacteria</taxon>
        <taxon>Bacillati</taxon>
        <taxon>Bacillota</taxon>
        <taxon>Clostridia</taxon>
        <taxon>Eubacteriales</taxon>
        <taxon>Eubacteriaceae</taxon>
        <taxon>Eubacterium</taxon>
    </lineage>
</organism>
<gene>
    <name evidence="3" type="ORF">DW944_08790</name>
</gene>
<dbReference type="InterPro" id="IPR008964">
    <property type="entry name" value="Invasin/intimin_cell_adhesion"/>
</dbReference>